<organism evidence="7">
    <name type="scientific">marine metagenome</name>
    <dbReference type="NCBI Taxonomy" id="408172"/>
    <lineage>
        <taxon>unclassified sequences</taxon>
        <taxon>metagenomes</taxon>
        <taxon>ecological metagenomes</taxon>
    </lineage>
</organism>
<evidence type="ECO:0000256" key="3">
    <source>
        <dbReference type="ARBA" id="ARBA00022519"/>
    </source>
</evidence>
<evidence type="ECO:0000256" key="1">
    <source>
        <dbReference type="ARBA" id="ARBA00004533"/>
    </source>
</evidence>
<dbReference type="EMBL" id="UINC01022740">
    <property type="protein sequence ID" value="SVA92980.1"/>
    <property type="molecule type" value="Genomic_DNA"/>
</dbReference>
<name>A0A381ZUR2_9ZZZZ</name>
<evidence type="ECO:0000313" key="7">
    <source>
        <dbReference type="EMBL" id="SVA92980.1"/>
    </source>
</evidence>
<dbReference type="PANTHER" id="PTHR30606:SF10">
    <property type="entry name" value="PHOSPHATIDYLINOSITOL MANNOSIDE ACYLTRANSFERASE"/>
    <property type="match status" value="1"/>
</dbReference>
<evidence type="ECO:0008006" key="8">
    <source>
        <dbReference type="Google" id="ProtNLM"/>
    </source>
</evidence>
<dbReference type="GO" id="GO:0008610">
    <property type="term" value="P:lipid biosynthetic process"/>
    <property type="evidence" value="ECO:0007669"/>
    <property type="project" value="UniProtKB-ARBA"/>
</dbReference>
<dbReference type="GO" id="GO:1901137">
    <property type="term" value="P:carbohydrate derivative biosynthetic process"/>
    <property type="evidence" value="ECO:0007669"/>
    <property type="project" value="UniProtKB-ARBA"/>
</dbReference>
<dbReference type="InterPro" id="IPR004960">
    <property type="entry name" value="LipA_acyltrans"/>
</dbReference>
<dbReference type="GO" id="GO:0005886">
    <property type="term" value="C:plasma membrane"/>
    <property type="evidence" value="ECO:0007669"/>
    <property type="project" value="UniProtKB-SubCell"/>
</dbReference>
<evidence type="ECO:0000256" key="4">
    <source>
        <dbReference type="ARBA" id="ARBA00022679"/>
    </source>
</evidence>
<keyword evidence="2" id="KW-1003">Cell membrane</keyword>
<dbReference type="PANTHER" id="PTHR30606">
    <property type="entry name" value="LIPID A BIOSYNTHESIS LAUROYL ACYLTRANSFERASE"/>
    <property type="match status" value="1"/>
</dbReference>
<comment type="subcellular location">
    <subcellularLocation>
        <location evidence="1">Cell inner membrane</location>
    </subcellularLocation>
</comment>
<dbReference type="CDD" id="cd07984">
    <property type="entry name" value="LPLAT_LABLAT-like"/>
    <property type="match status" value="1"/>
</dbReference>
<evidence type="ECO:0000256" key="6">
    <source>
        <dbReference type="ARBA" id="ARBA00023315"/>
    </source>
</evidence>
<dbReference type="GO" id="GO:0016746">
    <property type="term" value="F:acyltransferase activity"/>
    <property type="evidence" value="ECO:0007669"/>
    <property type="project" value="UniProtKB-KW"/>
</dbReference>
<proteinExistence type="predicted"/>
<keyword evidence="6" id="KW-0012">Acyltransferase</keyword>
<keyword evidence="4" id="KW-0808">Transferase</keyword>
<evidence type="ECO:0000256" key="5">
    <source>
        <dbReference type="ARBA" id="ARBA00023136"/>
    </source>
</evidence>
<protein>
    <recommendedName>
        <fullName evidence="8">Lipid A biosynthesis acyltransferase</fullName>
    </recommendedName>
</protein>
<evidence type="ECO:0000256" key="2">
    <source>
        <dbReference type="ARBA" id="ARBA00022475"/>
    </source>
</evidence>
<accession>A0A381ZUR2</accession>
<dbReference type="Pfam" id="PF03279">
    <property type="entry name" value="Lip_A_acyltrans"/>
    <property type="match status" value="1"/>
</dbReference>
<keyword evidence="5" id="KW-0472">Membrane</keyword>
<reference evidence="7" key="1">
    <citation type="submission" date="2018-05" db="EMBL/GenBank/DDBJ databases">
        <authorList>
            <person name="Lanie J.A."/>
            <person name="Ng W.-L."/>
            <person name="Kazmierczak K.M."/>
            <person name="Andrzejewski T.M."/>
            <person name="Davidsen T.M."/>
            <person name="Wayne K.J."/>
            <person name="Tettelin H."/>
            <person name="Glass J.I."/>
            <person name="Rusch D."/>
            <person name="Podicherti R."/>
            <person name="Tsui H.-C.T."/>
            <person name="Winkler M.E."/>
        </authorList>
    </citation>
    <scope>NUCLEOTIDE SEQUENCE</scope>
</reference>
<dbReference type="AlphaFoldDB" id="A0A381ZUR2"/>
<sequence length="287" mass="34062">MKLNERIIFFFLHNLSHLAGRINPYRRTVWAQKIGGFVYRYIPTRKYLALKNIDRAFPNKSDYWKTEILKKSYTFFMEQFLFFFGFPESYNQTNIKVKNKSLIDEALKQKKGVLYISGHFGFWECIIAWFGKQKYPLTGVAVRQKNVWAHQFFIKKREWSGIKHVFRKDALDKMNRVLDEGGILGLASDQDVKNRGVFVRFFNILSSTPKGAARFYQQKGSIPIFGVCSKEGHNQFLIKFKDIPKESLADTETFTQAYTKLLENEIRIHPEQYFWWHNRWKTPPLVK</sequence>
<gene>
    <name evidence="7" type="ORF">METZ01_LOCUS145834</name>
</gene>
<keyword evidence="3" id="KW-0997">Cell inner membrane</keyword>